<name>A0A830F8E6_9EURY</name>
<protein>
    <submittedName>
        <fullName evidence="2">Uncharacterized protein</fullName>
    </submittedName>
</protein>
<dbReference type="AlphaFoldDB" id="A0A830F8E6"/>
<evidence type="ECO:0000313" key="3">
    <source>
        <dbReference type="Proteomes" id="UP000607197"/>
    </source>
</evidence>
<keyword evidence="1" id="KW-0812">Transmembrane</keyword>
<reference evidence="2" key="1">
    <citation type="journal article" date="2014" name="Int. J. Syst. Evol. Microbiol.">
        <title>Complete genome sequence of Corynebacterium casei LMG S-19264T (=DSM 44701T), isolated from a smear-ripened cheese.</title>
        <authorList>
            <consortium name="US DOE Joint Genome Institute (JGI-PGF)"/>
            <person name="Walter F."/>
            <person name="Albersmeier A."/>
            <person name="Kalinowski J."/>
            <person name="Ruckert C."/>
        </authorList>
    </citation>
    <scope>NUCLEOTIDE SEQUENCE</scope>
    <source>
        <strain evidence="2">JCM 19596</strain>
    </source>
</reference>
<keyword evidence="3" id="KW-1185">Reference proteome</keyword>
<dbReference type="Proteomes" id="UP000607197">
    <property type="component" value="Unassembled WGS sequence"/>
</dbReference>
<keyword evidence="1" id="KW-1133">Transmembrane helix</keyword>
<accession>A0A830F8E6</accession>
<feature type="transmembrane region" description="Helical" evidence="1">
    <location>
        <begin position="77"/>
        <end position="95"/>
    </location>
</feature>
<dbReference type="InterPro" id="IPR058309">
    <property type="entry name" value="DUF7996"/>
</dbReference>
<comment type="caution">
    <text evidence="2">The sequence shown here is derived from an EMBL/GenBank/DDBJ whole genome shotgun (WGS) entry which is preliminary data.</text>
</comment>
<evidence type="ECO:0000313" key="2">
    <source>
        <dbReference type="EMBL" id="GGL50422.1"/>
    </source>
</evidence>
<keyword evidence="1" id="KW-0472">Membrane</keyword>
<dbReference type="Pfam" id="PF25959">
    <property type="entry name" value="DUF7996"/>
    <property type="match status" value="1"/>
</dbReference>
<reference evidence="2" key="2">
    <citation type="submission" date="2020-09" db="EMBL/GenBank/DDBJ databases">
        <authorList>
            <person name="Sun Q."/>
            <person name="Ohkuma M."/>
        </authorList>
    </citation>
    <scope>NUCLEOTIDE SEQUENCE</scope>
    <source>
        <strain evidence="2">JCM 19596</strain>
    </source>
</reference>
<organism evidence="2 3">
    <name type="scientific">Halocalculus aciditolerans</name>
    <dbReference type="NCBI Taxonomy" id="1383812"/>
    <lineage>
        <taxon>Archaea</taxon>
        <taxon>Methanobacteriati</taxon>
        <taxon>Methanobacteriota</taxon>
        <taxon>Stenosarchaea group</taxon>
        <taxon>Halobacteria</taxon>
        <taxon>Halobacteriales</taxon>
        <taxon>Halobacteriaceae</taxon>
        <taxon>Halocalculus</taxon>
    </lineage>
</organism>
<gene>
    <name evidence="2" type="ORF">GCM10009039_05740</name>
</gene>
<sequence length="103" mass="10873">MSVVVAGGEREEAGTEGLRDPRVEGATMASYEWTRFLVVLVGGVLGFGLASSGLYAAGYGSVPVANLFAITVTAGQLVWVLGYGVTAFVLWFVWLRDLELTGV</sequence>
<dbReference type="EMBL" id="BMPG01000001">
    <property type="protein sequence ID" value="GGL50422.1"/>
    <property type="molecule type" value="Genomic_DNA"/>
</dbReference>
<proteinExistence type="predicted"/>
<feature type="transmembrane region" description="Helical" evidence="1">
    <location>
        <begin position="36"/>
        <end position="57"/>
    </location>
</feature>
<evidence type="ECO:0000256" key="1">
    <source>
        <dbReference type="SAM" id="Phobius"/>
    </source>
</evidence>